<gene>
    <name evidence="1" type="ORF">CAK95_01310</name>
</gene>
<name>A0A1W6ZKJ6_9HYPH</name>
<dbReference type="KEGG" id="psin:CAK95_01310"/>
<evidence type="ECO:0000313" key="2">
    <source>
        <dbReference type="Proteomes" id="UP000194137"/>
    </source>
</evidence>
<reference evidence="1 2" key="1">
    <citation type="submission" date="2017-05" db="EMBL/GenBank/DDBJ databases">
        <title>Full genome sequence of Pseudorhodoplanes sinuspersici.</title>
        <authorList>
            <person name="Dastgheib S.M.M."/>
            <person name="Shavandi M."/>
            <person name="Tirandaz H."/>
        </authorList>
    </citation>
    <scope>NUCLEOTIDE SEQUENCE [LARGE SCALE GENOMIC DNA]</scope>
    <source>
        <strain evidence="1 2">RIPI110</strain>
    </source>
</reference>
<organism evidence="1 2">
    <name type="scientific">Pseudorhodoplanes sinuspersici</name>
    <dbReference type="NCBI Taxonomy" id="1235591"/>
    <lineage>
        <taxon>Bacteria</taxon>
        <taxon>Pseudomonadati</taxon>
        <taxon>Pseudomonadota</taxon>
        <taxon>Alphaproteobacteria</taxon>
        <taxon>Hyphomicrobiales</taxon>
        <taxon>Pseudorhodoplanes</taxon>
    </lineage>
</organism>
<sequence>MSITKTALVAASLVVAATVVNAADRGGLDTGFHGNTSAATYIGGPKSAFAPSARSSFAQTTTVRSRAVRTEGRIQMVRMNPLLDMFHGLMVR</sequence>
<dbReference type="Proteomes" id="UP000194137">
    <property type="component" value="Chromosome"/>
</dbReference>
<proteinExistence type="predicted"/>
<dbReference type="STRING" id="1235591.CAK95_01310"/>
<dbReference type="AlphaFoldDB" id="A0A1W6ZKJ6"/>
<evidence type="ECO:0000313" key="1">
    <source>
        <dbReference type="EMBL" id="ARP97869.1"/>
    </source>
</evidence>
<dbReference type="EMBL" id="CP021112">
    <property type="protein sequence ID" value="ARP97869.1"/>
    <property type="molecule type" value="Genomic_DNA"/>
</dbReference>
<dbReference type="RefSeq" id="WP_086086190.1">
    <property type="nucleotide sequence ID" value="NZ_CP021112.1"/>
</dbReference>
<accession>A0A1W6ZKJ6</accession>
<keyword evidence="2" id="KW-1185">Reference proteome</keyword>
<protein>
    <submittedName>
        <fullName evidence="1">Uncharacterized protein</fullName>
    </submittedName>
</protein>